<keyword evidence="9 10" id="KW-0739">Sodium transport</keyword>
<dbReference type="RefSeq" id="WP_010369943.1">
    <property type="nucleotide sequence ID" value="NZ_BJEF01000008.1"/>
</dbReference>
<dbReference type="Proteomes" id="UP000193588">
    <property type="component" value="Unassembled WGS sequence"/>
</dbReference>
<evidence type="ECO:0000313" key="14">
    <source>
        <dbReference type="EMBL" id="OSP89984.1"/>
    </source>
</evidence>
<evidence type="ECO:0000256" key="2">
    <source>
        <dbReference type="ARBA" id="ARBA00022448"/>
    </source>
</evidence>
<dbReference type="PATRIC" id="fig|137591.24.peg.1073"/>
<feature type="transmembrane region" description="Helical" evidence="10">
    <location>
        <begin position="6"/>
        <end position="24"/>
    </location>
</feature>
<comment type="function">
    <text evidence="10">Na(+)/H(+) antiporter that extrudes sodium in exchange for external protons.</text>
</comment>
<dbReference type="OrthoDB" id="9809206at2"/>
<feature type="domain" description="Cation/H+ exchanger transmembrane" evidence="11">
    <location>
        <begin position="14"/>
        <end position="405"/>
    </location>
</feature>
<keyword evidence="7 10" id="KW-0406">Ion transport</keyword>
<name>A0A0D1K7B1_9LACO</name>
<comment type="similarity">
    <text evidence="10">Belongs to the monovalent cation:proton antiporter 1 (CPA1) transporter (TC 2.A.36) family.</text>
</comment>
<keyword evidence="8 10" id="KW-0472">Membrane</keyword>
<evidence type="ECO:0000313" key="13">
    <source>
        <dbReference type="EMBL" id="KIU24745.1"/>
    </source>
</evidence>
<feature type="transmembrane region" description="Helical" evidence="10">
    <location>
        <begin position="382"/>
        <end position="405"/>
    </location>
</feature>
<dbReference type="GO" id="GO:0015385">
    <property type="term" value="F:sodium:proton antiporter activity"/>
    <property type="evidence" value="ECO:0007669"/>
    <property type="project" value="InterPro"/>
</dbReference>
<evidence type="ECO:0000256" key="6">
    <source>
        <dbReference type="ARBA" id="ARBA00023053"/>
    </source>
</evidence>
<reference evidence="14 17" key="2">
    <citation type="submission" date="2017-04" db="EMBL/GenBank/DDBJ databases">
        <title>The genome sequence of Weissella cibaria isolated from wild Drosophila.</title>
        <authorList>
            <person name="Ricks N.J."/>
            <person name="Carroll C."/>
            <person name="Walters A."/>
            <person name="Newell P.D."/>
            <person name="Chaston J.M."/>
        </authorList>
    </citation>
    <scope>NUCLEOTIDE SEQUENCE [LARGE SCALE GENOMIC DNA]</scope>
    <source>
        <strain evidence="14 17">DmW_103</strain>
    </source>
</reference>
<feature type="transmembrane region" description="Helical" evidence="10">
    <location>
        <begin position="54"/>
        <end position="71"/>
    </location>
</feature>
<dbReference type="EMBL" id="NDXJ01000004">
    <property type="protein sequence ID" value="OSP89984.1"/>
    <property type="molecule type" value="Genomic_DNA"/>
</dbReference>
<keyword evidence="6 10" id="KW-0915">Sodium</keyword>
<feature type="transmembrane region" description="Helical" evidence="10">
    <location>
        <begin position="275"/>
        <end position="295"/>
    </location>
</feature>
<dbReference type="PANTHER" id="PTHR10110:SF86">
    <property type="entry name" value="SODIUM_HYDROGEN EXCHANGER 7"/>
    <property type="match status" value="1"/>
</dbReference>
<feature type="transmembrane region" description="Helical" evidence="10">
    <location>
        <begin position="182"/>
        <end position="203"/>
    </location>
</feature>
<reference evidence="12 18" key="3">
    <citation type="submission" date="2017-04" db="EMBL/GenBank/DDBJ databases">
        <title>Weissella cibaria strain m2 complete genome.</title>
        <authorList>
            <person name="Pan Q."/>
            <person name="Tan M."/>
            <person name="Yao F."/>
            <person name="Su S."/>
        </authorList>
    </citation>
    <scope>NUCLEOTIDE SEQUENCE [LARGE SCALE GENOMIC DNA]</scope>
    <source>
        <strain evidence="12 18">M2</strain>
    </source>
</reference>
<dbReference type="AlphaFoldDB" id="A0A0D1K7B1"/>
<feature type="transmembrane region" description="Helical" evidence="10">
    <location>
        <begin position="346"/>
        <end position="370"/>
    </location>
</feature>
<dbReference type="GO" id="GO:0005886">
    <property type="term" value="C:plasma membrane"/>
    <property type="evidence" value="ECO:0007669"/>
    <property type="project" value="UniProtKB-SubCell"/>
</dbReference>
<gene>
    <name evidence="13" type="primary">nhaK_1</name>
    <name evidence="13" type="ORF">ab3b_01096</name>
    <name evidence="12" type="ORF">B6254_0631</name>
    <name evidence="14" type="ORF">B9D04_02570</name>
    <name evidence="15" type="ORF">FO435_03370</name>
</gene>
<dbReference type="GO" id="GO:0051453">
    <property type="term" value="P:regulation of intracellular pH"/>
    <property type="evidence" value="ECO:0007669"/>
    <property type="project" value="TreeGrafter"/>
</dbReference>
<dbReference type="GO" id="GO:0098719">
    <property type="term" value="P:sodium ion import across plasma membrane"/>
    <property type="evidence" value="ECO:0007669"/>
    <property type="project" value="TreeGrafter"/>
</dbReference>
<evidence type="ECO:0000256" key="9">
    <source>
        <dbReference type="ARBA" id="ARBA00023201"/>
    </source>
</evidence>
<evidence type="ECO:0000313" key="18">
    <source>
        <dbReference type="Proteomes" id="UP000244870"/>
    </source>
</evidence>
<evidence type="ECO:0000256" key="8">
    <source>
        <dbReference type="ARBA" id="ARBA00023136"/>
    </source>
</evidence>
<reference evidence="13 16" key="1">
    <citation type="journal article" date="2015" name="Microbiology (Mosc.)">
        <title>Genomics of the Weissella cibaria species with an examination of its metabolic traits.</title>
        <authorList>
            <person name="Lynch K.M."/>
            <person name="Lucid A."/>
            <person name="Arendt E.K."/>
            <person name="Sleator R.D."/>
            <person name="Lucey B."/>
            <person name="Coffey A."/>
        </authorList>
    </citation>
    <scope>NUCLEOTIDE SEQUENCE [LARGE SCALE GENOMIC DNA]</scope>
    <source>
        <strain evidence="13 16">AB3b</strain>
    </source>
</reference>
<dbReference type="Proteomes" id="UP000320012">
    <property type="component" value="Unassembled WGS sequence"/>
</dbReference>
<dbReference type="Proteomes" id="UP000244870">
    <property type="component" value="Chromosome"/>
</dbReference>
<evidence type="ECO:0000256" key="10">
    <source>
        <dbReference type="RuleBase" id="RU366002"/>
    </source>
</evidence>
<dbReference type="EMBL" id="JWHT01000027">
    <property type="protein sequence ID" value="KIU24745.1"/>
    <property type="molecule type" value="Genomic_DNA"/>
</dbReference>
<evidence type="ECO:0000313" key="19">
    <source>
        <dbReference type="Proteomes" id="UP000320012"/>
    </source>
</evidence>
<dbReference type="Pfam" id="PF00999">
    <property type="entry name" value="Na_H_Exchanger"/>
    <property type="match status" value="1"/>
</dbReference>
<keyword evidence="3 10" id="KW-1003">Cell membrane</keyword>
<evidence type="ECO:0000313" key="16">
    <source>
        <dbReference type="Proteomes" id="UP000032289"/>
    </source>
</evidence>
<dbReference type="Proteomes" id="UP000032289">
    <property type="component" value="Unassembled WGS sequence"/>
</dbReference>
<dbReference type="Gene3D" id="6.10.140.1330">
    <property type="match status" value="1"/>
</dbReference>
<evidence type="ECO:0000313" key="15">
    <source>
        <dbReference type="EMBL" id="TVV26990.1"/>
    </source>
</evidence>
<evidence type="ECO:0000256" key="7">
    <source>
        <dbReference type="ARBA" id="ARBA00023065"/>
    </source>
</evidence>
<feature type="transmembrane region" description="Helical" evidence="10">
    <location>
        <begin position="112"/>
        <end position="133"/>
    </location>
</feature>
<keyword evidence="5 10" id="KW-1133">Transmembrane helix</keyword>
<dbReference type="GeneID" id="66962823"/>
<reference evidence="15 19" key="4">
    <citation type="submission" date="2019-07" db="EMBL/GenBank/DDBJ databases">
        <title>Genome sequence of Weissella cibaria GK1.</title>
        <authorList>
            <person name="Choi H.-J."/>
        </authorList>
    </citation>
    <scope>NUCLEOTIDE SEQUENCE [LARGE SCALE GENOMIC DNA]</scope>
    <source>
        <strain evidence="15 19">GK1</strain>
    </source>
</reference>
<proteinExistence type="inferred from homology"/>
<evidence type="ECO:0000256" key="1">
    <source>
        <dbReference type="ARBA" id="ARBA00004651"/>
    </source>
</evidence>
<evidence type="ECO:0000256" key="3">
    <source>
        <dbReference type="ARBA" id="ARBA00022475"/>
    </source>
</evidence>
<accession>A0A0D1K7B1</accession>
<dbReference type="InterPro" id="IPR004705">
    <property type="entry name" value="Cation/H_exchanger_CPA1_bac"/>
</dbReference>
<dbReference type="InterPro" id="IPR006153">
    <property type="entry name" value="Cation/H_exchanger_TM"/>
</dbReference>
<evidence type="ECO:0000313" key="17">
    <source>
        <dbReference type="Proteomes" id="UP000193588"/>
    </source>
</evidence>
<organism evidence="13 16">
    <name type="scientific">Weissella cibaria</name>
    <dbReference type="NCBI Taxonomy" id="137591"/>
    <lineage>
        <taxon>Bacteria</taxon>
        <taxon>Bacillati</taxon>
        <taxon>Bacillota</taxon>
        <taxon>Bacilli</taxon>
        <taxon>Lactobacillales</taxon>
        <taxon>Lactobacillaceae</taxon>
        <taxon>Weissella</taxon>
    </lineage>
</organism>
<dbReference type="InterPro" id="IPR018422">
    <property type="entry name" value="Cation/H_exchanger_CPA1"/>
</dbReference>
<feature type="transmembrane region" description="Helical" evidence="10">
    <location>
        <begin position="154"/>
        <end position="176"/>
    </location>
</feature>
<keyword evidence="4 10" id="KW-0812">Transmembrane</keyword>
<keyword evidence="2 10" id="KW-0813">Transport</keyword>
<evidence type="ECO:0000256" key="5">
    <source>
        <dbReference type="ARBA" id="ARBA00022989"/>
    </source>
</evidence>
<evidence type="ECO:0000259" key="11">
    <source>
        <dbReference type="Pfam" id="PF00999"/>
    </source>
</evidence>
<feature type="transmembrane region" description="Helical" evidence="10">
    <location>
        <begin position="307"/>
        <end position="325"/>
    </location>
</feature>
<evidence type="ECO:0000313" key="12">
    <source>
        <dbReference type="EMBL" id="AWF95052.1"/>
    </source>
</evidence>
<keyword evidence="10" id="KW-0050">Antiport</keyword>
<dbReference type="EMBL" id="CP020928">
    <property type="protein sequence ID" value="AWF95052.1"/>
    <property type="molecule type" value="Genomic_DNA"/>
</dbReference>
<dbReference type="NCBIfam" id="TIGR00831">
    <property type="entry name" value="a_cpa1"/>
    <property type="match status" value="1"/>
</dbReference>
<dbReference type="PANTHER" id="PTHR10110">
    <property type="entry name" value="SODIUM/HYDROGEN EXCHANGER"/>
    <property type="match status" value="1"/>
</dbReference>
<dbReference type="EMBL" id="VNHC01000002">
    <property type="protein sequence ID" value="TVV26990.1"/>
    <property type="molecule type" value="Genomic_DNA"/>
</dbReference>
<feature type="transmembrane region" description="Helical" evidence="10">
    <location>
        <begin position="83"/>
        <end position="106"/>
    </location>
</feature>
<dbReference type="GO" id="GO:0015386">
    <property type="term" value="F:potassium:proton antiporter activity"/>
    <property type="evidence" value="ECO:0007669"/>
    <property type="project" value="TreeGrafter"/>
</dbReference>
<comment type="subcellular location">
    <subcellularLocation>
        <location evidence="1 10">Cell membrane</location>
        <topology evidence="1 10">Multi-pass membrane protein</topology>
    </subcellularLocation>
</comment>
<sequence length="683" mass="75735">MELLQTIVGLTSLVVIGNILSHFLKRVPVSLIQISLGLLAALFLNVHIELDTEWFLLLFIAPLLYSDAWRFPKRELWELRGAIFGNAILLVFLTTILGGFIIYGLVPELPLPVAFAIAAILSPTDPVAVAAIAKQAKLPPSIMHLVAGESLINDASGLVGFNFAVKAASAGTFSLLAATGNFFYISLMGTLIGLVLGFLLNILGDFLSSKGATDVVLRVVLQLFSPFLLYLLAEEVHASGVIAVVVSAIVQNLHTKNDADYSGELHVVGINTWNVFGYLLNGYIFVILGIELPLATELGNVISVPMAIWYAFITWVVIFGMRVIWTYINQWVRLKNHHNETASWRVALLSGLSGVRGAVTMAGVLSVPLVTDAGMPFPQRALMLFIAAVVIIISLLAAIIFLPLLAEKPKTQVPPGEKSPQAVVAQHMSEPRARVYVLQSAVREIETRRRESNQAIAYEIILRYQMQIRQLQMRFMKIDKLSPILKAEMNLREIALDAERSALRGLLVDEKITPLVFASENRRIDRVEADLDDLITHDKTKRTWRQLKRFVISTRRSIRIWLSDDSSDRLIAEYKLARHESSKAAIAAISTYLASEDGQASKTDQTAAYNLIIMYRSRLEHQKHNGGQSEALVRMDLEVAGLNAQREATQHLYDAHFISAETGLRIRQMINFAEAGLLTDEEE</sequence>
<protein>
    <submittedName>
        <fullName evidence="14">Na+/H+ antiporter</fullName>
    </submittedName>
    <submittedName>
        <fullName evidence="13">NhaK_1 protein</fullName>
    </submittedName>
</protein>
<feature type="transmembrane region" description="Helical" evidence="10">
    <location>
        <begin position="31"/>
        <end position="48"/>
    </location>
</feature>
<evidence type="ECO:0000256" key="4">
    <source>
        <dbReference type="ARBA" id="ARBA00022692"/>
    </source>
</evidence>